<dbReference type="RefSeq" id="WP_145049514.1">
    <property type="nucleotide sequence ID" value="NZ_CP036433.1"/>
</dbReference>
<organism evidence="1 2">
    <name type="scientific">Lignipirellula cremea</name>
    <dbReference type="NCBI Taxonomy" id="2528010"/>
    <lineage>
        <taxon>Bacteria</taxon>
        <taxon>Pseudomonadati</taxon>
        <taxon>Planctomycetota</taxon>
        <taxon>Planctomycetia</taxon>
        <taxon>Pirellulales</taxon>
        <taxon>Pirellulaceae</taxon>
        <taxon>Lignipirellula</taxon>
    </lineage>
</organism>
<protein>
    <submittedName>
        <fullName evidence="1">Uncharacterized protein</fullName>
    </submittedName>
</protein>
<dbReference type="AlphaFoldDB" id="A0A518DMH3"/>
<accession>A0A518DMH3</accession>
<name>A0A518DMH3_9BACT</name>
<dbReference type="KEGG" id="lcre:Pla8534_08190"/>
<dbReference type="OrthoDB" id="285275at2"/>
<sequence>MLHYSCDRCKREIETEERRYIVKVETHAAIDPLAPEEQEDDRDHLLEIQDILESFHDQEVEQLGENPYRRHNYDLCAGCYKDYIRNPLGRELAAQIEFSDN</sequence>
<reference evidence="1 2" key="1">
    <citation type="submission" date="2019-02" db="EMBL/GenBank/DDBJ databases">
        <title>Deep-cultivation of Planctomycetes and their phenomic and genomic characterization uncovers novel biology.</title>
        <authorList>
            <person name="Wiegand S."/>
            <person name="Jogler M."/>
            <person name="Boedeker C."/>
            <person name="Pinto D."/>
            <person name="Vollmers J."/>
            <person name="Rivas-Marin E."/>
            <person name="Kohn T."/>
            <person name="Peeters S.H."/>
            <person name="Heuer A."/>
            <person name="Rast P."/>
            <person name="Oberbeckmann S."/>
            <person name="Bunk B."/>
            <person name="Jeske O."/>
            <person name="Meyerdierks A."/>
            <person name="Storesund J.E."/>
            <person name="Kallscheuer N."/>
            <person name="Luecker S."/>
            <person name="Lage O.M."/>
            <person name="Pohl T."/>
            <person name="Merkel B.J."/>
            <person name="Hornburger P."/>
            <person name="Mueller R.-W."/>
            <person name="Bruemmer F."/>
            <person name="Labrenz M."/>
            <person name="Spormann A.M."/>
            <person name="Op den Camp H."/>
            <person name="Overmann J."/>
            <person name="Amann R."/>
            <person name="Jetten M.S.M."/>
            <person name="Mascher T."/>
            <person name="Medema M.H."/>
            <person name="Devos D.P."/>
            <person name="Kaster A.-K."/>
            <person name="Ovreas L."/>
            <person name="Rohde M."/>
            <person name="Galperin M.Y."/>
            <person name="Jogler C."/>
        </authorList>
    </citation>
    <scope>NUCLEOTIDE SEQUENCE [LARGE SCALE GENOMIC DNA]</scope>
    <source>
        <strain evidence="1 2">Pla85_3_4</strain>
    </source>
</reference>
<evidence type="ECO:0000313" key="2">
    <source>
        <dbReference type="Proteomes" id="UP000317648"/>
    </source>
</evidence>
<gene>
    <name evidence="1" type="ORF">Pla8534_08190</name>
</gene>
<dbReference type="Proteomes" id="UP000317648">
    <property type="component" value="Chromosome"/>
</dbReference>
<dbReference type="EMBL" id="CP036433">
    <property type="protein sequence ID" value="QDU93044.1"/>
    <property type="molecule type" value="Genomic_DNA"/>
</dbReference>
<keyword evidence="2" id="KW-1185">Reference proteome</keyword>
<evidence type="ECO:0000313" key="1">
    <source>
        <dbReference type="EMBL" id="QDU93044.1"/>
    </source>
</evidence>
<proteinExistence type="predicted"/>